<evidence type="ECO:0000313" key="2">
    <source>
        <dbReference type="Proteomes" id="UP000714275"/>
    </source>
</evidence>
<comment type="caution">
    <text evidence="1">The sequence shown here is derived from an EMBL/GenBank/DDBJ whole genome shotgun (WGS) entry which is preliminary data.</text>
</comment>
<feature type="non-terminal residue" evidence="1">
    <location>
        <position position="75"/>
    </location>
</feature>
<sequence>MGPRMPHRDQEPTYPKYCRLMLILFKLWRSVSDLKQGTQSWTEAFDMFLHTCSPTVASILNNMQILHECKDSRDD</sequence>
<name>A0A9P6ZYY0_9AGAM</name>
<dbReference type="EMBL" id="JABBWD010000013">
    <property type="protein sequence ID" value="KAG1779166.1"/>
    <property type="molecule type" value="Genomic_DNA"/>
</dbReference>
<proteinExistence type="predicted"/>
<dbReference type="OrthoDB" id="3050185at2759"/>
<reference evidence="1" key="1">
    <citation type="journal article" date="2020" name="New Phytol.">
        <title>Comparative genomics reveals dynamic genome evolution in host specialist ectomycorrhizal fungi.</title>
        <authorList>
            <person name="Lofgren L.A."/>
            <person name="Nguyen N.H."/>
            <person name="Vilgalys R."/>
            <person name="Ruytinx J."/>
            <person name="Liao H.L."/>
            <person name="Branco S."/>
            <person name="Kuo A."/>
            <person name="LaButti K."/>
            <person name="Lipzen A."/>
            <person name="Andreopoulos W."/>
            <person name="Pangilinan J."/>
            <person name="Riley R."/>
            <person name="Hundley H."/>
            <person name="Na H."/>
            <person name="Barry K."/>
            <person name="Grigoriev I.V."/>
            <person name="Stajich J.E."/>
            <person name="Kennedy P.G."/>
        </authorList>
    </citation>
    <scope>NUCLEOTIDE SEQUENCE</scope>
    <source>
        <strain evidence="1">DOB743</strain>
    </source>
</reference>
<dbReference type="AlphaFoldDB" id="A0A9P6ZYY0"/>
<organism evidence="1 2">
    <name type="scientific">Suillus placidus</name>
    <dbReference type="NCBI Taxonomy" id="48579"/>
    <lineage>
        <taxon>Eukaryota</taxon>
        <taxon>Fungi</taxon>
        <taxon>Dikarya</taxon>
        <taxon>Basidiomycota</taxon>
        <taxon>Agaricomycotina</taxon>
        <taxon>Agaricomycetes</taxon>
        <taxon>Agaricomycetidae</taxon>
        <taxon>Boletales</taxon>
        <taxon>Suillineae</taxon>
        <taxon>Suillaceae</taxon>
        <taxon>Suillus</taxon>
    </lineage>
</organism>
<gene>
    <name evidence="1" type="ORF">EV702DRAFT_966578</name>
</gene>
<protein>
    <submittedName>
        <fullName evidence="1">Uncharacterized protein</fullName>
    </submittedName>
</protein>
<dbReference type="Proteomes" id="UP000714275">
    <property type="component" value="Unassembled WGS sequence"/>
</dbReference>
<keyword evidence="2" id="KW-1185">Reference proteome</keyword>
<accession>A0A9P6ZYY0</accession>
<evidence type="ECO:0000313" key="1">
    <source>
        <dbReference type="EMBL" id="KAG1779166.1"/>
    </source>
</evidence>